<feature type="domain" description="Metallo-beta-lactamase" evidence="1">
    <location>
        <begin position="13"/>
        <end position="189"/>
    </location>
</feature>
<dbReference type="PANTHER" id="PTHR47619:SF1">
    <property type="entry name" value="EXODEOXYRIBONUCLEASE WALJ"/>
    <property type="match status" value="1"/>
</dbReference>
<dbReference type="Gene3D" id="3.60.15.10">
    <property type="entry name" value="Ribonuclease Z/Hydroxyacylglutathione hydrolase-like"/>
    <property type="match status" value="1"/>
</dbReference>
<dbReference type="Pfam" id="PF12706">
    <property type="entry name" value="Lactamase_B_2"/>
    <property type="match status" value="1"/>
</dbReference>
<sequence length="256" mass="27359">MSLSFCTLASGSKGNCIYVAAGEQAVLIDCGLSARETIRRIEARGLSPHAVKAILITHEHTDHTRGVRVLAKRLRIPALATEATWAAAKDTDAVRYQPMCAGRGLEMAGIQVHPFSVPHDAADPVGLVLTAGGVSLGVATDLGAPTGLVRRRLAGCAGLVLEHNHDARLLAEGSYPPWLKQRVRSAQGHLSNDQGAELLAELIHPGLKQVVLAHLSEQNNRPELARRAAQDCLDGRGSRAGLWVAAQERYSEVFEV</sequence>
<dbReference type="AlphaFoldDB" id="A0AAU9EFI8"/>
<dbReference type="Proteomes" id="UP001366166">
    <property type="component" value="Chromosome"/>
</dbReference>
<name>A0AAU9EFI8_9BACT</name>
<dbReference type="RefSeq" id="WP_338605736.1">
    <property type="nucleotide sequence ID" value="NZ_AP028679.1"/>
</dbReference>
<evidence type="ECO:0000313" key="2">
    <source>
        <dbReference type="EMBL" id="BEQ14009.1"/>
    </source>
</evidence>
<evidence type="ECO:0000259" key="1">
    <source>
        <dbReference type="SMART" id="SM00849"/>
    </source>
</evidence>
<dbReference type="SUPFAM" id="SSF56281">
    <property type="entry name" value="Metallo-hydrolase/oxidoreductase"/>
    <property type="match status" value="1"/>
</dbReference>
<accession>A0AAU9EFI8</accession>
<organism evidence="2 3">
    <name type="scientific">Desulfoferula mesophila</name>
    <dbReference type="NCBI Taxonomy" id="3058419"/>
    <lineage>
        <taxon>Bacteria</taxon>
        <taxon>Pseudomonadati</taxon>
        <taxon>Thermodesulfobacteriota</taxon>
        <taxon>Desulfarculia</taxon>
        <taxon>Desulfarculales</taxon>
        <taxon>Desulfarculaceae</taxon>
        <taxon>Desulfoferula</taxon>
    </lineage>
</organism>
<gene>
    <name evidence="2" type="ORF">FAK_10750</name>
</gene>
<reference evidence="3" key="1">
    <citation type="journal article" date="2023" name="Arch. Microbiol.">
        <title>Desulfoferula mesophilus gen. nov. sp. nov., a mesophilic sulfate-reducing bacterium isolated from a brackish lake sediment.</title>
        <authorList>
            <person name="Watanabe T."/>
            <person name="Yabe T."/>
            <person name="Tsuji J.M."/>
            <person name="Fukui M."/>
        </authorList>
    </citation>
    <scope>NUCLEOTIDE SEQUENCE [LARGE SCALE GENOMIC DNA]</scope>
    <source>
        <strain evidence="3">12FAK</strain>
    </source>
</reference>
<evidence type="ECO:0000313" key="3">
    <source>
        <dbReference type="Proteomes" id="UP001366166"/>
    </source>
</evidence>
<dbReference type="PANTHER" id="PTHR47619">
    <property type="entry name" value="METALLO-HYDROLASE YYCJ-RELATED"/>
    <property type="match status" value="1"/>
</dbReference>
<protein>
    <submittedName>
        <fullName evidence="2">MBL fold metallo-hydrolase</fullName>
    </submittedName>
</protein>
<proteinExistence type="predicted"/>
<dbReference type="InterPro" id="IPR052533">
    <property type="entry name" value="WalJ/YycJ-like"/>
</dbReference>
<keyword evidence="3" id="KW-1185">Reference proteome</keyword>
<dbReference type="InterPro" id="IPR001279">
    <property type="entry name" value="Metallo-B-lactamas"/>
</dbReference>
<dbReference type="InterPro" id="IPR036866">
    <property type="entry name" value="RibonucZ/Hydroxyglut_hydro"/>
</dbReference>
<dbReference type="SMART" id="SM00849">
    <property type="entry name" value="Lactamase_B"/>
    <property type="match status" value="1"/>
</dbReference>
<dbReference type="EMBL" id="AP028679">
    <property type="protein sequence ID" value="BEQ14009.1"/>
    <property type="molecule type" value="Genomic_DNA"/>
</dbReference>
<dbReference type="KEGG" id="dmp:FAK_10750"/>